<name>M7N286_9BACT</name>
<keyword evidence="2" id="KW-1185">Reference proteome</keyword>
<evidence type="ECO:0000313" key="2">
    <source>
        <dbReference type="Proteomes" id="UP000011910"/>
    </source>
</evidence>
<dbReference type="eggNOG" id="COG4068">
    <property type="taxonomic scope" value="Bacteria"/>
</dbReference>
<evidence type="ECO:0000313" key="1">
    <source>
        <dbReference type="EMBL" id="EMR02763.1"/>
    </source>
</evidence>
<sequence length="128" mass="15493">MKICPVCQKEVTGRRDKIYCSPACKSTQQYEQRLEEEAFYFEVDRQLKKNRRILRKYNQVGMTTLRQEVLLSEGFNPRFFTHYWKNGKGQVYFFCYEFGYLSLQEQGKEKYVLVTWQAYMHPANRSKN</sequence>
<proteinExistence type="predicted"/>
<evidence type="ECO:0008006" key="3">
    <source>
        <dbReference type="Google" id="ProtNLM"/>
    </source>
</evidence>
<dbReference type="PATRIC" id="fig|1279009.4.peg.2117"/>
<reference evidence="1 2" key="1">
    <citation type="journal article" date="2013" name="Genome Announc.">
        <title>Draft Genome Sequence of Cesiribacter andamanensis Strain AMV16T, Isolated from a Soil Sample from a Mud Volcano in the Andaman Islands, India.</title>
        <authorList>
            <person name="Shivaji S."/>
            <person name="Ara S."/>
            <person name="Begum Z."/>
            <person name="Srinivas T.N."/>
            <person name="Singh A."/>
            <person name="Kumar Pinnaka A."/>
        </authorList>
    </citation>
    <scope>NUCLEOTIDE SEQUENCE [LARGE SCALE GENOMIC DNA]</scope>
    <source>
        <strain evidence="1 2">AMV16</strain>
    </source>
</reference>
<protein>
    <recommendedName>
        <fullName evidence="3">DUF2116 family Zn-ribbon domain-containing protein</fullName>
    </recommendedName>
</protein>
<dbReference type="EMBL" id="AODQ01000046">
    <property type="protein sequence ID" value="EMR02763.1"/>
    <property type="molecule type" value="Genomic_DNA"/>
</dbReference>
<organism evidence="1 2">
    <name type="scientific">Cesiribacter andamanensis AMV16</name>
    <dbReference type="NCBI Taxonomy" id="1279009"/>
    <lineage>
        <taxon>Bacteria</taxon>
        <taxon>Pseudomonadati</taxon>
        <taxon>Bacteroidota</taxon>
        <taxon>Cytophagia</taxon>
        <taxon>Cytophagales</taxon>
        <taxon>Cesiribacteraceae</taxon>
        <taxon>Cesiribacter</taxon>
    </lineage>
</organism>
<accession>M7N286</accession>
<comment type="caution">
    <text evidence="1">The sequence shown here is derived from an EMBL/GenBank/DDBJ whole genome shotgun (WGS) entry which is preliminary data.</text>
</comment>
<dbReference type="RefSeq" id="WP_009195484.1">
    <property type="nucleotide sequence ID" value="NZ_AODQ01000046.1"/>
</dbReference>
<dbReference type="Proteomes" id="UP000011910">
    <property type="component" value="Unassembled WGS sequence"/>
</dbReference>
<dbReference type="AlphaFoldDB" id="M7N286"/>
<dbReference type="STRING" id="1279009.ADICEAN_02091"/>
<gene>
    <name evidence="1" type="ORF">ADICEAN_02091</name>
</gene>
<dbReference type="OrthoDB" id="5187906at2"/>